<proteinExistence type="predicted"/>
<evidence type="ECO:0000313" key="1">
    <source>
        <dbReference type="EMBL" id="PWA80046.1"/>
    </source>
</evidence>
<dbReference type="InterPro" id="IPR055294">
    <property type="entry name" value="FBL60-like"/>
</dbReference>
<evidence type="ECO:0000313" key="2">
    <source>
        <dbReference type="Proteomes" id="UP000245207"/>
    </source>
</evidence>
<dbReference type="PANTHER" id="PTHR31293">
    <property type="entry name" value="RNI-LIKE SUPERFAMILY PROTEIN"/>
    <property type="match status" value="1"/>
</dbReference>
<dbReference type="SUPFAM" id="SSF81383">
    <property type="entry name" value="F-box domain"/>
    <property type="match status" value="1"/>
</dbReference>
<dbReference type="AlphaFoldDB" id="A0A2U1P2R4"/>
<name>A0A2U1P2R4_ARTAN</name>
<organism evidence="1 2">
    <name type="scientific">Artemisia annua</name>
    <name type="common">Sweet wormwood</name>
    <dbReference type="NCBI Taxonomy" id="35608"/>
    <lineage>
        <taxon>Eukaryota</taxon>
        <taxon>Viridiplantae</taxon>
        <taxon>Streptophyta</taxon>
        <taxon>Embryophyta</taxon>
        <taxon>Tracheophyta</taxon>
        <taxon>Spermatophyta</taxon>
        <taxon>Magnoliopsida</taxon>
        <taxon>eudicotyledons</taxon>
        <taxon>Gunneridae</taxon>
        <taxon>Pentapetalae</taxon>
        <taxon>asterids</taxon>
        <taxon>campanulids</taxon>
        <taxon>Asterales</taxon>
        <taxon>Asteraceae</taxon>
        <taxon>Asteroideae</taxon>
        <taxon>Anthemideae</taxon>
        <taxon>Artemisiinae</taxon>
        <taxon>Artemisia</taxon>
    </lineage>
</organism>
<dbReference type="InterPro" id="IPR036047">
    <property type="entry name" value="F-box-like_dom_sf"/>
</dbReference>
<dbReference type="PANTHER" id="PTHR31293:SF12">
    <property type="entry name" value="RNI-LIKE SUPERFAMILY PROTEIN"/>
    <property type="match status" value="1"/>
</dbReference>
<sequence>MLLRSGKKLSHKNSCADIDEINEDVITRLPVDVLKKILCLLPEFEANRTRILSYKWTEICAFLPNLRFVNPSYVSIQQANKFHSFVDATLAIRGTEPIKRFSISYSKICNYRRADALLCTLVSQYKVQEIELMFPDDHRKRIRFCWPLFCCNYRRADALLCTLVSQYKGHFAAHNPSSQKTNILQNKFSHQNVNFVHKRFRTKQAFKSLCAQKLQ</sequence>
<dbReference type="EMBL" id="PKPP01001773">
    <property type="protein sequence ID" value="PWA80046.1"/>
    <property type="molecule type" value="Genomic_DNA"/>
</dbReference>
<dbReference type="Proteomes" id="UP000245207">
    <property type="component" value="Unassembled WGS sequence"/>
</dbReference>
<accession>A0A2U1P2R4</accession>
<protein>
    <submittedName>
        <fullName evidence="1">F-box domain, cyclin-like protein</fullName>
    </submittedName>
</protein>
<dbReference type="STRING" id="35608.A0A2U1P2R4"/>
<comment type="caution">
    <text evidence="1">The sequence shown here is derived from an EMBL/GenBank/DDBJ whole genome shotgun (WGS) entry which is preliminary data.</text>
</comment>
<dbReference type="OrthoDB" id="612216at2759"/>
<gene>
    <name evidence="1" type="ORF">CTI12_AA200710</name>
</gene>
<reference evidence="1 2" key="1">
    <citation type="journal article" date="2018" name="Mol. Plant">
        <title>The genome of Artemisia annua provides insight into the evolution of Asteraceae family and artemisinin biosynthesis.</title>
        <authorList>
            <person name="Shen Q."/>
            <person name="Zhang L."/>
            <person name="Liao Z."/>
            <person name="Wang S."/>
            <person name="Yan T."/>
            <person name="Shi P."/>
            <person name="Liu M."/>
            <person name="Fu X."/>
            <person name="Pan Q."/>
            <person name="Wang Y."/>
            <person name="Lv Z."/>
            <person name="Lu X."/>
            <person name="Zhang F."/>
            <person name="Jiang W."/>
            <person name="Ma Y."/>
            <person name="Chen M."/>
            <person name="Hao X."/>
            <person name="Li L."/>
            <person name="Tang Y."/>
            <person name="Lv G."/>
            <person name="Zhou Y."/>
            <person name="Sun X."/>
            <person name="Brodelius P.E."/>
            <person name="Rose J.K.C."/>
            <person name="Tang K."/>
        </authorList>
    </citation>
    <scope>NUCLEOTIDE SEQUENCE [LARGE SCALE GENOMIC DNA]</scope>
    <source>
        <strain evidence="2">cv. Huhao1</strain>
        <tissue evidence="1">Leaf</tissue>
    </source>
</reference>
<keyword evidence="2" id="KW-1185">Reference proteome</keyword>